<comment type="similarity">
    <text evidence="2 10">Belongs to the ORC1 family.</text>
</comment>
<dbReference type="GO" id="GO:0005524">
    <property type="term" value="F:ATP binding"/>
    <property type="evidence" value="ECO:0007669"/>
    <property type="project" value="UniProtKB-KW"/>
</dbReference>
<gene>
    <name evidence="13" type="ORF">FIBSPDRAFT_746658</name>
</gene>
<dbReference type="PANTHER" id="PTHR10763">
    <property type="entry name" value="CELL DIVISION CONTROL PROTEIN 6-RELATED"/>
    <property type="match status" value="1"/>
</dbReference>
<feature type="compositionally biased region" description="Basic residues" evidence="11">
    <location>
        <begin position="324"/>
        <end position="342"/>
    </location>
</feature>
<evidence type="ECO:0000256" key="10">
    <source>
        <dbReference type="RuleBase" id="RU365058"/>
    </source>
</evidence>
<evidence type="ECO:0000256" key="7">
    <source>
        <dbReference type="ARBA" id="ARBA00022842"/>
    </source>
</evidence>
<dbReference type="CDD" id="cd00009">
    <property type="entry name" value="AAA"/>
    <property type="match status" value="1"/>
</dbReference>
<evidence type="ECO:0000256" key="9">
    <source>
        <dbReference type="ARBA" id="ARBA00023242"/>
    </source>
</evidence>
<dbReference type="InterPro" id="IPR027417">
    <property type="entry name" value="P-loop_NTPase"/>
</dbReference>
<dbReference type="PANTHER" id="PTHR10763:SF23">
    <property type="entry name" value="ORIGIN RECOGNITION COMPLEX SUBUNIT 1"/>
    <property type="match status" value="1"/>
</dbReference>
<keyword evidence="4" id="KW-0479">Metal-binding</keyword>
<keyword evidence="6 10" id="KW-0067">ATP-binding</keyword>
<evidence type="ECO:0000313" key="13">
    <source>
        <dbReference type="EMBL" id="KZP17716.1"/>
    </source>
</evidence>
<keyword evidence="3 10" id="KW-0235">DNA replication</keyword>
<dbReference type="GO" id="GO:0003688">
    <property type="term" value="F:DNA replication origin binding"/>
    <property type="evidence" value="ECO:0007669"/>
    <property type="project" value="UniProtKB-ARBA"/>
</dbReference>
<evidence type="ECO:0000256" key="6">
    <source>
        <dbReference type="ARBA" id="ARBA00022840"/>
    </source>
</evidence>
<dbReference type="GO" id="GO:0006270">
    <property type="term" value="P:DNA replication initiation"/>
    <property type="evidence" value="ECO:0007669"/>
    <property type="project" value="TreeGrafter"/>
</dbReference>
<feature type="region of interest" description="Disordered" evidence="11">
    <location>
        <begin position="1"/>
        <end position="27"/>
    </location>
</feature>
<dbReference type="SMART" id="SM00382">
    <property type="entry name" value="AAA"/>
    <property type="match status" value="1"/>
</dbReference>
<evidence type="ECO:0000256" key="3">
    <source>
        <dbReference type="ARBA" id="ARBA00022705"/>
    </source>
</evidence>
<dbReference type="OrthoDB" id="1926878at2759"/>
<dbReference type="GO" id="GO:0005664">
    <property type="term" value="C:nuclear origin of replication recognition complex"/>
    <property type="evidence" value="ECO:0007669"/>
    <property type="project" value="TreeGrafter"/>
</dbReference>
<dbReference type="AlphaFoldDB" id="A0A166GD38"/>
<dbReference type="InterPro" id="IPR001025">
    <property type="entry name" value="BAH_dom"/>
</dbReference>
<organism evidence="13 14">
    <name type="scientific">Athelia psychrophila</name>
    <dbReference type="NCBI Taxonomy" id="1759441"/>
    <lineage>
        <taxon>Eukaryota</taxon>
        <taxon>Fungi</taxon>
        <taxon>Dikarya</taxon>
        <taxon>Basidiomycota</taxon>
        <taxon>Agaricomycotina</taxon>
        <taxon>Agaricomycetes</taxon>
        <taxon>Agaricomycetidae</taxon>
        <taxon>Atheliales</taxon>
        <taxon>Atheliaceae</taxon>
        <taxon>Athelia</taxon>
    </lineage>
</organism>
<dbReference type="EMBL" id="KV417580">
    <property type="protein sequence ID" value="KZP17716.1"/>
    <property type="molecule type" value="Genomic_DNA"/>
</dbReference>
<feature type="compositionally biased region" description="Basic residues" evidence="11">
    <location>
        <begin position="1"/>
        <end position="17"/>
    </location>
</feature>
<comment type="subunit">
    <text evidence="10">ORC is composed of six subunits.</text>
</comment>
<dbReference type="InterPro" id="IPR050311">
    <property type="entry name" value="ORC1/CDC6"/>
</dbReference>
<dbReference type="Proteomes" id="UP000076532">
    <property type="component" value="Unassembled WGS sequence"/>
</dbReference>
<evidence type="ECO:0000256" key="1">
    <source>
        <dbReference type="ARBA" id="ARBA00004123"/>
    </source>
</evidence>
<dbReference type="Gene3D" id="3.40.50.300">
    <property type="entry name" value="P-loop containing nucleotide triphosphate hydrolases"/>
    <property type="match status" value="1"/>
</dbReference>
<feature type="compositionally biased region" description="Basic residues" evidence="11">
    <location>
        <begin position="298"/>
        <end position="317"/>
    </location>
</feature>
<comment type="function">
    <text evidence="10">Component of the origin recognition complex (ORC) that binds origins of replication. DNA-binding is ATP-dependent, however specific DNA sequences that define origins of replication have not been identified so far. ORC is required to assemble the pre-replication complex necessary to initiate DNA replication.</text>
</comment>
<dbReference type="Gene3D" id="2.30.30.490">
    <property type="match status" value="1"/>
</dbReference>
<proteinExistence type="inferred from homology"/>
<dbReference type="Pfam" id="PF22606">
    <property type="entry name" value="Cdc6-ORC-like_ATPase_lid"/>
    <property type="match status" value="1"/>
</dbReference>
<dbReference type="InterPro" id="IPR003959">
    <property type="entry name" value="ATPase_AAA_core"/>
</dbReference>
<dbReference type="Gene3D" id="1.10.8.60">
    <property type="match status" value="1"/>
</dbReference>
<sequence length="774" mass="83569">MGIAHKPKSKGKAKANGKGKAGEQEERYSVGDAVLVHSVNRLPSVGVITAMWETRWARADGGAEAGGKVVKLHWFLRPSELAGVRARREHQPDEVYYSLSQTVLVSPSEILAHCRVSNGPPAAASDADEARFWAGRDTDDNDGDGGEGGDEGGSYVCRAAVDSSRGLYYTLDWEAHRRAALDGGGGGGEADAWDVLVKEEAKVKKGKSKKTAAAREAGPRRKKAKRAASVDDDEAEAAREEEESEGSGVEDDYAHASASASSSSGASDAQDSDPEGAPDSDLDPDPDADAASGTPRTPSRKHKRAATRTPSKPKPRARALPTPHSRRTLAARQQKKGPRRIPRPAPALDAALVNARLPQDPWLRAQHFLHVGARPDVLVGREEEYKRCLGAVEELVDEGSGGCVYISGVPGTGKTATVHAIVRELKRMAEQSETNPFTYVEINGLKLPEPSAAYSLLWEGVSGHDVAADGHLSISAKESLRCLSRHFSGAGRGRGGPGGHACVVLMDELDQLVTAKQDVVYNFFNWPTLLGSKLIVLAVANTMDLPERVMSGRVRSRLGMIRINFQPYTTPQLERIVHARLQSAKDGLEGEDRQRTVIAPDGIKFAAMKVSSISGDARRVLDICRRAVEQVQPGKRAATTNDVKEVIKVMQNSPTAAYLRDCSLHERIMLAALIRVIKQQGVEEVRWGDVQYQHLMYMNNLPGDDDPKRKPSAADLGMVLESLAASRAMLIEEGVAASRKAEGDRKVILNLEQGEVERVLSDVGGMKWKNALNA</sequence>
<dbReference type="GO" id="GO:0046872">
    <property type="term" value="F:metal ion binding"/>
    <property type="evidence" value="ECO:0007669"/>
    <property type="project" value="UniProtKB-KW"/>
</dbReference>
<keyword evidence="8 10" id="KW-0238">DNA-binding</keyword>
<accession>A0A166GD38</accession>
<feature type="compositionally biased region" description="Acidic residues" evidence="11">
    <location>
        <begin position="230"/>
        <end position="251"/>
    </location>
</feature>
<feature type="region of interest" description="Disordered" evidence="11">
    <location>
        <begin position="201"/>
        <end position="345"/>
    </location>
</feature>
<keyword evidence="5 10" id="KW-0547">Nucleotide-binding</keyword>
<keyword evidence="9 10" id="KW-0539">Nucleus</keyword>
<feature type="compositionally biased region" description="Acidic residues" evidence="11">
    <location>
        <begin position="270"/>
        <end position="288"/>
    </location>
</feature>
<dbReference type="STRING" id="436010.A0A166GD38"/>
<evidence type="ECO:0000313" key="14">
    <source>
        <dbReference type="Proteomes" id="UP000076532"/>
    </source>
</evidence>
<feature type="domain" description="BAH" evidence="12">
    <location>
        <begin position="26"/>
        <end position="172"/>
    </location>
</feature>
<keyword evidence="13" id="KW-0378">Hydrolase</keyword>
<evidence type="ECO:0000256" key="4">
    <source>
        <dbReference type="ARBA" id="ARBA00022723"/>
    </source>
</evidence>
<dbReference type="InterPro" id="IPR054425">
    <property type="entry name" value="Cdc6_ORC1-like_ATPase_lid"/>
</dbReference>
<dbReference type="InterPro" id="IPR043151">
    <property type="entry name" value="BAH_sf"/>
</dbReference>
<feature type="compositionally biased region" description="Low complexity" evidence="11">
    <location>
        <begin position="255"/>
        <end position="269"/>
    </location>
</feature>
<keyword evidence="7" id="KW-0460">Magnesium</keyword>
<keyword evidence="14" id="KW-1185">Reference proteome</keyword>
<dbReference type="GO" id="GO:0033314">
    <property type="term" value="P:mitotic DNA replication checkpoint signaling"/>
    <property type="evidence" value="ECO:0007669"/>
    <property type="project" value="TreeGrafter"/>
</dbReference>
<evidence type="ECO:0000256" key="2">
    <source>
        <dbReference type="ARBA" id="ARBA00008398"/>
    </source>
</evidence>
<name>A0A166GD38_9AGAM</name>
<reference evidence="13 14" key="1">
    <citation type="journal article" date="2016" name="Mol. Biol. Evol.">
        <title>Comparative Genomics of Early-Diverging Mushroom-Forming Fungi Provides Insights into the Origins of Lignocellulose Decay Capabilities.</title>
        <authorList>
            <person name="Nagy L.G."/>
            <person name="Riley R."/>
            <person name="Tritt A."/>
            <person name="Adam C."/>
            <person name="Daum C."/>
            <person name="Floudas D."/>
            <person name="Sun H."/>
            <person name="Yadav J.S."/>
            <person name="Pangilinan J."/>
            <person name="Larsson K.H."/>
            <person name="Matsuura K."/>
            <person name="Barry K."/>
            <person name="Labutti K."/>
            <person name="Kuo R."/>
            <person name="Ohm R.A."/>
            <person name="Bhattacharya S.S."/>
            <person name="Shirouzu T."/>
            <person name="Yoshinaga Y."/>
            <person name="Martin F.M."/>
            <person name="Grigoriev I.V."/>
            <person name="Hibbett D.S."/>
        </authorList>
    </citation>
    <scope>NUCLEOTIDE SEQUENCE [LARGE SCALE GENOMIC DNA]</scope>
    <source>
        <strain evidence="13 14">CBS 109695</strain>
    </source>
</reference>
<evidence type="ECO:0000259" key="12">
    <source>
        <dbReference type="PROSITE" id="PS51038"/>
    </source>
</evidence>
<dbReference type="Pfam" id="PF00004">
    <property type="entry name" value="AAA"/>
    <property type="match status" value="1"/>
</dbReference>
<dbReference type="GO" id="GO:0003682">
    <property type="term" value="F:chromatin binding"/>
    <property type="evidence" value="ECO:0007669"/>
    <property type="project" value="InterPro"/>
</dbReference>
<dbReference type="PROSITE" id="PS51038">
    <property type="entry name" value="BAH"/>
    <property type="match status" value="1"/>
</dbReference>
<feature type="region of interest" description="Disordered" evidence="11">
    <location>
        <begin position="134"/>
        <end position="153"/>
    </location>
</feature>
<comment type="subcellular location">
    <subcellularLocation>
        <location evidence="1 10">Nucleus</location>
    </subcellularLocation>
</comment>
<dbReference type="SUPFAM" id="SSF52540">
    <property type="entry name" value="P-loop containing nucleoside triphosphate hydrolases"/>
    <property type="match status" value="1"/>
</dbReference>
<evidence type="ECO:0000256" key="11">
    <source>
        <dbReference type="SAM" id="MobiDB-lite"/>
    </source>
</evidence>
<dbReference type="InterPro" id="IPR003593">
    <property type="entry name" value="AAA+_ATPase"/>
</dbReference>
<dbReference type="Pfam" id="PF01426">
    <property type="entry name" value="BAH"/>
    <property type="match status" value="1"/>
</dbReference>
<feature type="compositionally biased region" description="Acidic residues" evidence="11">
    <location>
        <begin position="139"/>
        <end position="150"/>
    </location>
</feature>
<evidence type="ECO:0000256" key="5">
    <source>
        <dbReference type="ARBA" id="ARBA00022741"/>
    </source>
</evidence>
<dbReference type="GO" id="GO:0016887">
    <property type="term" value="F:ATP hydrolysis activity"/>
    <property type="evidence" value="ECO:0007669"/>
    <property type="project" value="InterPro"/>
</dbReference>
<protein>
    <recommendedName>
        <fullName evidence="10">Origin recognition complex subunit 1</fullName>
    </recommendedName>
</protein>
<dbReference type="FunFam" id="3.40.50.300:FF:000199">
    <property type="entry name" value="Origin recognition complex subunit 1"/>
    <property type="match status" value="1"/>
</dbReference>
<evidence type="ECO:0000256" key="8">
    <source>
        <dbReference type="ARBA" id="ARBA00023125"/>
    </source>
</evidence>